<feature type="signal peptide" evidence="1">
    <location>
        <begin position="1"/>
        <end position="21"/>
    </location>
</feature>
<organism evidence="2 3">
    <name type="scientific">Steinernema carpocapsae</name>
    <name type="common">Entomopathogenic nematode</name>
    <dbReference type="NCBI Taxonomy" id="34508"/>
    <lineage>
        <taxon>Eukaryota</taxon>
        <taxon>Metazoa</taxon>
        <taxon>Ecdysozoa</taxon>
        <taxon>Nematoda</taxon>
        <taxon>Chromadorea</taxon>
        <taxon>Rhabditida</taxon>
        <taxon>Tylenchina</taxon>
        <taxon>Panagrolaimomorpha</taxon>
        <taxon>Strongyloidoidea</taxon>
        <taxon>Steinernematidae</taxon>
        <taxon>Steinernema</taxon>
    </lineage>
</organism>
<evidence type="ECO:0000313" key="2">
    <source>
        <dbReference type="EMBL" id="TKR80426.1"/>
    </source>
</evidence>
<evidence type="ECO:0000313" key="3">
    <source>
        <dbReference type="Proteomes" id="UP000298663"/>
    </source>
</evidence>
<gene>
    <name evidence="2" type="ORF">L596_014500</name>
</gene>
<dbReference type="OrthoDB" id="10250730at2759"/>
<protein>
    <submittedName>
        <fullName evidence="2">Uncharacterized protein</fullName>
    </submittedName>
</protein>
<proteinExistence type="predicted"/>
<name>A0A4U5NC59_STECR</name>
<dbReference type="Proteomes" id="UP000298663">
    <property type="component" value="Unassembled WGS sequence"/>
</dbReference>
<reference evidence="2 3" key="1">
    <citation type="journal article" date="2015" name="Genome Biol.">
        <title>Comparative genomics of Steinernema reveals deeply conserved gene regulatory networks.</title>
        <authorList>
            <person name="Dillman A.R."/>
            <person name="Macchietto M."/>
            <person name="Porter C.F."/>
            <person name="Rogers A."/>
            <person name="Williams B."/>
            <person name="Antoshechkin I."/>
            <person name="Lee M.M."/>
            <person name="Goodwin Z."/>
            <person name="Lu X."/>
            <person name="Lewis E.E."/>
            <person name="Goodrich-Blair H."/>
            <person name="Stock S.P."/>
            <person name="Adams B.J."/>
            <person name="Sternberg P.W."/>
            <person name="Mortazavi A."/>
        </authorList>
    </citation>
    <scope>NUCLEOTIDE SEQUENCE [LARGE SCALE GENOMIC DNA]</scope>
    <source>
        <strain evidence="2 3">ALL</strain>
    </source>
</reference>
<dbReference type="EMBL" id="AZBU02000004">
    <property type="protein sequence ID" value="TKR80426.1"/>
    <property type="molecule type" value="Genomic_DNA"/>
</dbReference>
<evidence type="ECO:0000256" key="1">
    <source>
        <dbReference type="SAM" id="SignalP"/>
    </source>
</evidence>
<keyword evidence="3" id="KW-1185">Reference proteome</keyword>
<reference evidence="2 3" key="2">
    <citation type="journal article" date="2019" name="G3 (Bethesda)">
        <title>Hybrid Assembly of the Genome of the Entomopathogenic Nematode Steinernema carpocapsae Identifies the X-Chromosome.</title>
        <authorList>
            <person name="Serra L."/>
            <person name="Macchietto M."/>
            <person name="Macias-Munoz A."/>
            <person name="McGill C.J."/>
            <person name="Rodriguez I.M."/>
            <person name="Rodriguez B."/>
            <person name="Murad R."/>
            <person name="Mortazavi A."/>
        </authorList>
    </citation>
    <scope>NUCLEOTIDE SEQUENCE [LARGE SCALE GENOMIC DNA]</scope>
    <source>
        <strain evidence="2 3">ALL</strain>
    </source>
</reference>
<accession>A0A4U5NC59</accession>
<sequence length="105" mass="11464">MSTASVRAILFWVFCAHSVLADQQPALKLKIFVQQPQPPSVLQLVKGRLENIHDGSILVSSSTLIQDGGYHIVVDTPAATDIQSKEKMLAGLVSRNLIPAKSRWS</sequence>
<keyword evidence="1" id="KW-0732">Signal</keyword>
<feature type="chain" id="PRO_5020650264" evidence="1">
    <location>
        <begin position="22"/>
        <end position="105"/>
    </location>
</feature>
<comment type="caution">
    <text evidence="2">The sequence shown here is derived from an EMBL/GenBank/DDBJ whole genome shotgun (WGS) entry which is preliminary data.</text>
</comment>
<dbReference type="AlphaFoldDB" id="A0A4U5NC59"/>